<feature type="active site" evidence="14">
    <location>
        <position position="379"/>
    </location>
</feature>
<dbReference type="NCBIfam" id="NF002528">
    <property type="entry name" value="PRK01966.1-4"/>
    <property type="match status" value="1"/>
</dbReference>
<accession>E6K1U0</accession>
<feature type="active site" evidence="14">
    <location>
        <position position="230"/>
    </location>
</feature>
<keyword evidence="5 16" id="KW-0479">Metal-binding</keyword>
<dbReference type="GO" id="GO:0046872">
    <property type="term" value="F:metal ion binding"/>
    <property type="evidence" value="ECO:0007669"/>
    <property type="project" value="UniProtKB-KW"/>
</dbReference>
<evidence type="ECO:0000259" key="19">
    <source>
        <dbReference type="PROSITE" id="PS50975"/>
    </source>
</evidence>
<dbReference type="HAMAP" id="MF_00047">
    <property type="entry name" value="Dala_Dala_lig"/>
    <property type="match status" value="1"/>
</dbReference>
<feature type="compositionally biased region" description="Polar residues" evidence="18">
    <location>
        <begin position="12"/>
        <end position="24"/>
    </location>
</feature>
<dbReference type="GO" id="GO:0008360">
    <property type="term" value="P:regulation of cell shape"/>
    <property type="evidence" value="ECO:0007669"/>
    <property type="project" value="UniProtKB-KW"/>
</dbReference>
<dbReference type="Pfam" id="PF01820">
    <property type="entry name" value="Dala_Dala_lig_N"/>
    <property type="match status" value="1"/>
</dbReference>
<dbReference type="Pfam" id="PF07478">
    <property type="entry name" value="Dala_Dala_lig_C"/>
    <property type="match status" value="1"/>
</dbReference>
<feature type="binding site" evidence="16">
    <location>
        <position position="368"/>
    </location>
    <ligand>
        <name>Mg(2+)</name>
        <dbReference type="ChEBI" id="CHEBI:18420"/>
        <label>1</label>
    </ligand>
</feature>
<dbReference type="EMBL" id="AEON01000002">
    <property type="protein sequence ID" value="EFT82728.1"/>
    <property type="molecule type" value="Genomic_DNA"/>
</dbReference>
<comment type="subcellular location">
    <subcellularLocation>
        <location evidence="13">Cytoplasm</location>
    </subcellularLocation>
</comment>
<dbReference type="PROSITE" id="PS50975">
    <property type="entry name" value="ATP_GRASP"/>
    <property type="match status" value="1"/>
</dbReference>
<gene>
    <name evidence="13" type="primary">ddl</name>
    <name evidence="20" type="ORF">HMPREF0620_1413</name>
</gene>
<dbReference type="InterPro" id="IPR011761">
    <property type="entry name" value="ATP-grasp"/>
</dbReference>
<dbReference type="EC" id="6.3.2.4" evidence="13"/>
<dbReference type="SUPFAM" id="SSF56059">
    <property type="entry name" value="Glutathione synthetase ATP-binding domain-like"/>
    <property type="match status" value="1"/>
</dbReference>
<feature type="binding site" evidence="15">
    <location>
        <position position="170"/>
    </location>
    <ligand>
        <name>ATP</name>
        <dbReference type="ChEBI" id="CHEBI:30616"/>
    </ligand>
</feature>
<dbReference type="GO" id="GO:0008716">
    <property type="term" value="F:D-alanine-D-alanine ligase activity"/>
    <property type="evidence" value="ECO:0007669"/>
    <property type="project" value="UniProtKB-UniRule"/>
</dbReference>
<evidence type="ECO:0000256" key="5">
    <source>
        <dbReference type="ARBA" id="ARBA00022723"/>
    </source>
</evidence>
<evidence type="ECO:0000256" key="18">
    <source>
        <dbReference type="SAM" id="MobiDB-lite"/>
    </source>
</evidence>
<name>E6K1U0_PARDN</name>
<keyword evidence="10 13" id="KW-0573">Peptidoglycan synthesis</keyword>
<evidence type="ECO:0000256" key="1">
    <source>
        <dbReference type="ARBA" id="ARBA00001936"/>
    </source>
</evidence>
<feature type="binding site" evidence="15">
    <location>
        <begin position="367"/>
        <end position="368"/>
    </location>
    <ligand>
        <name>ATP</name>
        <dbReference type="ChEBI" id="CHEBI:30616"/>
    </ligand>
</feature>
<evidence type="ECO:0000256" key="12">
    <source>
        <dbReference type="ARBA" id="ARBA00023316"/>
    </source>
</evidence>
<dbReference type="InterPro" id="IPR013815">
    <property type="entry name" value="ATP_grasp_subdomain_1"/>
</dbReference>
<feature type="binding site" evidence="15">
    <location>
        <begin position="222"/>
        <end position="224"/>
    </location>
    <ligand>
        <name>ATP</name>
        <dbReference type="ChEBI" id="CHEBI:30616"/>
    </ligand>
</feature>
<dbReference type="InterPro" id="IPR000291">
    <property type="entry name" value="D-Ala_lig_Van_CS"/>
</dbReference>
<feature type="binding site" evidence="15">
    <location>
        <begin position="267"/>
        <end position="274"/>
    </location>
    <ligand>
        <name>ATP</name>
        <dbReference type="ChEBI" id="CHEBI:30616"/>
    </ligand>
</feature>
<keyword evidence="21" id="KW-1185">Reference proteome</keyword>
<feature type="binding site" evidence="16">
    <location>
        <position position="355"/>
    </location>
    <ligand>
        <name>Mg(2+)</name>
        <dbReference type="ChEBI" id="CHEBI:18420"/>
        <label>1</label>
    </ligand>
</feature>
<evidence type="ECO:0000256" key="10">
    <source>
        <dbReference type="ARBA" id="ARBA00022984"/>
    </source>
</evidence>
<dbReference type="SUPFAM" id="SSF52440">
    <property type="entry name" value="PreATP-grasp domain"/>
    <property type="match status" value="1"/>
</dbReference>
<dbReference type="InterPro" id="IPR011095">
    <property type="entry name" value="Dala_Dala_lig_C"/>
</dbReference>
<sequence>MEKSDMAESRPAENTNKSAETPSASGRKRIVVLYGGRADEHPISCISAGSVLREWDQEKFEAVPIGITKEGVWIVDGVDPRQWELGAQLPEVKEVPGSRRVVLDVSAGGNGFLARDGRTGAVESLGHVDAVFPVLHGPYGEDGTIQGLLEMMGLPYVGCGVLASAACMDKHYTKVLLKAAGIPVAPGITVDTRSYDSAQGFDPQGKVLCDLVDEAGLRYPLFVKPSRAGSSFGVTKVDYKADATERQADLAAAVHEAARHDWRVLVEEGIKAREIECAVLAPRHGDKPRTSWPGEIVLDEPGNGAFYDFDSKYMDSSASHVEVPAKLPQETLQEVRRVAARAFIAVDGDGLSRVDTFVTEEGTVIVNEINTLPGFTPISMYSKAWEATGVSYRELITTLIEGILD</sequence>
<comment type="catalytic activity">
    <reaction evidence="13">
        <text>2 D-alanine + ATP = D-alanyl-D-alanine + ADP + phosphate + H(+)</text>
        <dbReference type="Rhea" id="RHEA:11224"/>
        <dbReference type="ChEBI" id="CHEBI:15378"/>
        <dbReference type="ChEBI" id="CHEBI:30616"/>
        <dbReference type="ChEBI" id="CHEBI:43474"/>
        <dbReference type="ChEBI" id="CHEBI:57416"/>
        <dbReference type="ChEBI" id="CHEBI:57822"/>
        <dbReference type="ChEBI" id="CHEBI:456216"/>
        <dbReference type="EC" id="6.3.2.4"/>
    </reaction>
</comment>
<evidence type="ECO:0000256" key="17">
    <source>
        <dbReference type="PROSITE-ProRule" id="PRU00409"/>
    </source>
</evidence>
<feature type="binding site" evidence="16">
    <location>
        <position position="368"/>
    </location>
    <ligand>
        <name>Mg(2+)</name>
        <dbReference type="ChEBI" id="CHEBI:18420"/>
        <label>2</label>
    </ligand>
</feature>
<evidence type="ECO:0000256" key="4">
    <source>
        <dbReference type="ARBA" id="ARBA00022598"/>
    </source>
</evidence>
<dbReference type="UniPathway" id="UPA00219"/>
<keyword evidence="11 16" id="KW-0464">Manganese</keyword>
<feature type="region of interest" description="Disordered" evidence="18">
    <location>
        <begin position="1"/>
        <end position="24"/>
    </location>
</feature>
<dbReference type="AlphaFoldDB" id="E6K1U0"/>
<dbReference type="Proteomes" id="UP000004946">
    <property type="component" value="Chromosome"/>
</dbReference>
<dbReference type="GO" id="GO:0071555">
    <property type="term" value="P:cell wall organization"/>
    <property type="evidence" value="ECO:0007669"/>
    <property type="project" value="UniProtKB-KW"/>
</dbReference>
<evidence type="ECO:0000313" key="21">
    <source>
        <dbReference type="Proteomes" id="UP000004946"/>
    </source>
</evidence>
<evidence type="ECO:0000256" key="15">
    <source>
        <dbReference type="PIRSR" id="PIRSR039102-2"/>
    </source>
</evidence>
<comment type="function">
    <text evidence="13">Cell wall formation.</text>
</comment>
<evidence type="ECO:0000256" key="11">
    <source>
        <dbReference type="ARBA" id="ARBA00023211"/>
    </source>
</evidence>
<evidence type="ECO:0000256" key="7">
    <source>
        <dbReference type="ARBA" id="ARBA00022840"/>
    </source>
</evidence>
<evidence type="ECO:0000256" key="16">
    <source>
        <dbReference type="PIRSR" id="PIRSR039102-3"/>
    </source>
</evidence>
<evidence type="ECO:0000256" key="6">
    <source>
        <dbReference type="ARBA" id="ARBA00022741"/>
    </source>
</evidence>
<dbReference type="InterPro" id="IPR016185">
    <property type="entry name" value="PreATP-grasp_dom_sf"/>
</dbReference>
<keyword evidence="8 16" id="KW-0460">Magnesium</keyword>
<dbReference type="GO" id="GO:0009252">
    <property type="term" value="P:peptidoglycan biosynthetic process"/>
    <property type="evidence" value="ECO:0007669"/>
    <property type="project" value="UniProtKB-UniRule"/>
</dbReference>
<evidence type="ECO:0000256" key="14">
    <source>
        <dbReference type="PIRSR" id="PIRSR039102-1"/>
    </source>
</evidence>
<dbReference type="PANTHER" id="PTHR23132:SF25">
    <property type="entry name" value="D-ALANINE--D-ALANINE LIGASE A"/>
    <property type="match status" value="1"/>
</dbReference>
<dbReference type="Gene3D" id="3.30.1490.20">
    <property type="entry name" value="ATP-grasp fold, A domain"/>
    <property type="match status" value="1"/>
</dbReference>
<dbReference type="NCBIfam" id="TIGR01205">
    <property type="entry name" value="D_ala_D_alaTIGR"/>
    <property type="match status" value="1"/>
</dbReference>
<dbReference type="Gene3D" id="3.30.470.20">
    <property type="entry name" value="ATP-grasp fold, B domain"/>
    <property type="match status" value="1"/>
</dbReference>
<comment type="similarity">
    <text evidence="2 13">Belongs to the D-alanine--D-alanine ligase family.</text>
</comment>
<dbReference type="FunFam" id="3.30.470.20:FF:000008">
    <property type="entry name" value="D-alanine--D-alanine ligase"/>
    <property type="match status" value="1"/>
</dbReference>
<dbReference type="Gene3D" id="3.40.50.20">
    <property type="match status" value="1"/>
</dbReference>
<feature type="binding site" evidence="16">
    <location>
        <position position="370"/>
    </location>
    <ligand>
        <name>Mg(2+)</name>
        <dbReference type="ChEBI" id="CHEBI:18420"/>
        <label>2</label>
    </ligand>
</feature>
<dbReference type="InterPro" id="IPR005905">
    <property type="entry name" value="D_ala_D_ala"/>
</dbReference>
<evidence type="ECO:0000313" key="20">
    <source>
        <dbReference type="EMBL" id="EFT82728.1"/>
    </source>
</evidence>
<feature type="active site" evidence="14">
    <location>
        <position position="40"/>
    </location>
</feature>
<dbReference type="InterPro" id="IPR011127">
    <property type="entry name" value="Dala_Dala_lig_N"/>
</dbReference>
<evidence type="ECO:0000256" key="9">
    <source>
        <dbReference type="ARBA" id="ARBA00022960"/>
    </source>
</evidence>
<keyword evidence="4 13" id="KW-0436">Ligase</keyword>
<keyword evidence="3 13" id="KW-0963">Cytoplasm</keyword>
<dbReference type="GO" id="GO:0005829">
    <property type="term" value="C:cytosol"/>
    <property type="evidence" value="ECO:0007669"/>
    <property type="project" value="TreeGrafter"/>
</dbReference>
<evidence type="ECO:0000256" key="2">
    <source>
        <dbReference type="ARBA" id="ARBA00010871"/>
    </source>
</evidence>
<keyword evidence="6 15" id="KW-0547">Nucleotide-binding</keyword>
<comment type="caution">
    <text evidence="20">The sequence shown here is derived from an EMBL/GenBank/DDBJ whole genome shotgun (WGS) entry which is preliminary data.</text>
</comment>
<comment type="pathway">
    <text evidence="13">Cell wall biogenesis; peptidoglycan biosynthesis.</text>
</comment>
<organism evidence="20 21">
    <name type="scientific">Parascardovia denticolens DSM 10105 = JCM 12538</name>
    <dbReference type="NCBI Taxonomy" id="864564"/>
    <lineage>
        <taxon>Bacteria</taxon>
        <taxon>Bacillati</taxon>
        <taxon>Actinomycetota</taxon>
        <taxon>Actinomycetes</taxon>
        <taxon>Bifidobacteriales</taxon>
        <taxon>Bifidobacteriaceae</taxon>
        <taxon>Parascardovia</taxon>
    </lineage>
</organism>
<feature type="domain" description="ATP-grasp" evidence="19">
    <location>
        <begin position="174"/>
        <end position="401"/>
    </location>
</feature>
<dbReference type="PROSITE" id="PS00843">
    <property type="entry name" value="DALA_DALA_LIGASE_1"/>
    <property type="match status" value="1"/>
</dbReference>
<dbReference type="PANTHER" id="PTHR23132">
    <property type="entry name" value="D-ALANINE--D-ALANINE LIGASE"/>
    <property type="match status" value="1"/>
</dbReference>
<reference evidence="20 21" key="1">
    <citation type="submission" date="2010-12" db="EMBL/GenBank/DDBJ databases">
        <authorList>
            <person name="Muzny D."/>
            <person name="Qin X."/>
            <person name="Buhay C."/>
            <person name="Dugan-Rocha S."/>
            <person name="Ding Y."/>
            <person name="Chen G."/>
            <person name="Hawes A."/>
            <person name="Holder M."/>
            <person name="Jhangiani S."/>
            <person name="Johnson A."/>
            <person name="Khan Z."/>
            <person name="Li Z."/>
            <person name="Liu W."/>
            <person name="Liu X."/>
            <person name="Perez L."/>
            <person name="Shen H."/>
            <person name="Wang Q."/>
            <person name="Watt J."/>
            <person name="Xi L."/>
            <person name="Xin Y."/>
            <person name="Zhou J."/>
            <person name="Deng J."/>
            <person name="Jiang H."/>
            <person name="Liu Y."/>
            <person name="Qu J."/>
            <person name="Song X.-Z."/>
            <person name="Zhang L."/>
            <person name="Villasana D."/>
            <person name="Johnson A."/>
            <person name="Liu J."/>
            <person name="Liyanage D."/>
            <person name="Lorensuhewa L."/>
            <person name="Robinson T."/>
            <person name="Song A."/>
            <person name="Song B.-B."/>
            <person name="Dinh H."/>
            <person name="Thornton R."/>
            <person name="Coyle M."/>
            <person name="Francisco L."/>
            <person name="Jackson L."/>
            <person name="Javaid M."/>
            <person name="Korchina V."/>
            <person name="Kovar C."/>
            <person name="Mata R."/>
            <person name="Mathew T."/>
            <person name="Ngo R."/>
            <person name="Nguyen L."/>
            <person name="Nguyen N."/>
            <person name="Okwuonu G."/>
            <person name="Ongeri F."/>
            <person name="Pham C."/>
            <person name="Simmons D."/>
            <person name="Wilczek-Boney K."/>
            <person name="Hale W."/>
            <person name="Jakkamsetti A."/>
            <person name="Pham P."/>
            <person name="Ruth R."/>
            <person name="San Lucas F."/>
            <person name="Warren J."/>
            <person name="Zhang J."/>
            <person name="Zhao Z."/>
            <person name="Zhou C."/>
            <person name="Zhu D."/>
            <person name="Lee S."/>
            <person name="Bess C."/>
            <person name="Blankenburg K."/>
            <person name="Forbes L."/>
            <person name="Fu Q."/>
            <person name="Gubbala S."/>
            <person name="Hirani K."/>
            <person name="Jayaseelan J.C."/>
            <person name="Lara F."/>
            <person name="Munidasa M."/>
            <person name="Palculict T."/>
            <person name="Patil S."/>
            <person name="Pu L.-L."/>
            <person name="Saada N."/>
            <person name="Tang L."/>
            <person name="Weissenberger G."/>
            <person name="Zhu Y."/>
            <person name="Hemphill L."/>
            <person name="Shang Y."/>
            <person name="Youmans B."/>
            <person name="Ayvaz T."/>
            <person name="Ross M."/>
            <person name="Santibanez J."/>
            <person name="Aqrawi P."/>
            <person name="Gross S."/>
            <person name="Joshi V."/>
            <person name="Fowler G."/>
            <person name="Nazareth L."/>
            <person name="Reid J."/>
            <person name="Worley K."/>
            <person name="Petrosino J."/>
            <person name="Highlander S."/>
            <person name="Gibbs R."/>
        </authorList>
    </citation>
    <scope>NUCLEOTIDE SEQUENCE [LARGE SCALE GENOMIC DNA]</scope>
    <source>
        <strain evidence="20 21">DSM 10105</strain>
    </source>
</reference>
<comment type="cofactor">
    <cofactor evidence="1">
        <name>Mn(2+)</name>
        <dbReference type="ChEBI" id="CHEBI:29035"/>
    </cofactor>
</comment>
<dbReference type="HOGENOM" id="CLU_039268_0_0_11"/>
<dbReference type="KEGG" id="pdo:PSDT_0261"/>
<dbReference type="PATRIC" id="fig|864564.6.peg.289"/>
<evidence type="ECO:0000256" key="3">
    <source>
        <dbReference type="ARBA" id="ARBA00022490"/>
    </source>
</evidence>
<feature type="binding site" evidence="15">
    <location>
        <begin position="230"/>
        <end position="231"/>
    </location>
    <ligand>
        <name>ATP</name>
        <dbReference type="ChEBI" id="CHEBI:30616"/>
    </ligand>
</feature>
<comment type="cofactor">
    <cofactor evidence="16">
        <name>Mg(2+)</name>
        <dbReference type="ChEBI" id="CHEBI:18420"/>
    </cofactor>
    <cofactor evidence="16">
        <name>Mn(2+)</name>
        <dbReference type="ChEBI" id="CHEBI:29035"/>
    </cofactor>
    <text evidence="16">Binds 2 magnesium or manganese ions per subunit.</text>
</comment>
<protein>
    <recommendedName>
        <fullName evidence="13">D-alanine--D-alanine ligase</fullName>
        <ecNumber evidence="13">6.3.2.4</ecNumber>
    </recommendedName>
    <alternativeName>
        <fullName evidence="13">D-Ala-D-Ala ligase</fullName>
    </alternativeName>
    <alternativeName>
        <fullName evidence="13">D-alanylalanine synthetase</fullName>
    </alternativeName>
</protein>
<keyword evidence="9 13" id="KW-0133">Cell shape</keyword>
<keyword evidence="7 17" id="KW-0067">ATP-binding</keyword>
<proteinExistence type="inferred from homology"/>
<dbReference type="PIRSF" id="PIRSF039102">
    <property type="entry name" value="Ddl/VanB"/>
    <property type="match status" value="1"/>
</dbReference>
<dbReference type="GO" id="GO:0005524">
    <property type="term" value="F:ATP binding"/>
    <property type="evidence" value="ECO:0007669"/>
    <property type="project" value="UniProtKB-UniRule"/>
</dbReference>
<dbReference type="eggNOG" id="COG1181">
    <property type="taxonomic scope" value="Bacteria"/>
</dbReference>
<keyword evidence="12 13" id="KW-0961">Cell wall biogenesis/degradation</keyword>
<evidence type="ECO:0000256" key="13">
    <source>
        <dbReference type="HAMAP-Rule" id="MF_00047"/>
    </source>
</evidence>
<evidence type="ECO:0000256" key="8">
    <source>
        <dbReference type="ARBA" id="ARBA00022842"/>
    </source>
</evidence>
<feature type="compositionally biased region" description="Basic and acidic residues" evidence="18">
    <location>
        <begin position="1"/>
        <end position="11"/>
    </location>
</feature>
<dbReference type="PROSITE" id="PS00844">
    <property type="entry name" value="DALA_DALA_LIGASE_2"/>
    <property type="match status" value="1"/>
</dbReference>